<comment type="caution">
    <text evidence="1">The sequence shown here is derived from an EMBL/GenBank/DDBJ whole genome shotgun (WGS) entry which is preliminary data.</text>
</comment>
<dbReference type="HOGENOM" id="CLU_3022645_0_0_10"/>
<sequence>MFFFIKFPPQINSYYNQQISLITNLIKQVHTYKFTDVKTKNKTKLFYTIQSIYFS</sequence>
<organism evidence="1 2">
    <name type="scientific">Bacteroides thetaiotaomicron dnLKV9</name>
    <dbReference type="NCBI Taxonomy" id="1235785"/>
    <lineage>
        <taxon>Bacteria</taxon>
        <taxon>Pseudomonadati</taxon>
        <taxon>Bacteroidota</taxon>
        <taxon>Bacteroidia</taxon>
        <taxon>Bacteroidales</taxon>
        <taxon>Bacteroidaceae</taxon>
        <taxon>Bacteroides</taxon>
    </lineage>
</organism>
<dbReference type="Proteomes" id="UP000014207">
    <property type="component" value="Unassembled WGS sequence"/>
</dbReference>
<reference evidence="1 2" key="1">
    <citation type="submission" date="2013-04" db="EMBL/GenBank/DDBJ databases">
        <title>The Genome Sequence of Bacteroides thetaiotaomicron dnLKV9.</title>
        <authorList>
            <consortium name="The Broad Institute Genomics Platform"/>
            <consortium name="The Broad Institute Genome Sequencing Center for Infectious Disease"/>
            <person name="Earl A."/>
            <person name="Xavier R."/>
            <person name="Kuhn K."/>
            <person name="Stappenbeck T."/>
            <person name="Walker B."/>
            <person name="Young S."/>
            <person name="Zeng Q."/>
            <person name="Gargeya S."/>
            <person name="Fitzgerald M."/>
            <person name="Haas B."/>
            <person name="Abouelleil A."/>
            <person name="Allen A.W."/>
            <person name="Alvarado L."/>
            <person name="Arachchi H.M."/>
            <person name="Berlin A.M."/>
            <person name="Chapman S.B."/>
            <person name="Gainer-Dewar J."/>
            <person name="Goldberg J."/>
            <person name="Griggs A."/>
            <person name="Gujja S."/>
            <person name="Hansen M."/>
            <person name="Howarth C."/>
            <person name="Imamovic A."/>
            <person name="Ireland A."/>
            <person name="Larimer J."/>
            <person name="McCowan C."/>
            <person name="Murphy C."/>
            <person name="Pearson M."/>
            <person name="Poon T.W."/>
            <person name="Priest M."/>
            <person name="Roberts A."/>
            <person name="Saif S."/>
            <person name="Shea T."/>
            <person name="Sisk P."/>
            <person name="Sykes S."/>
            <person name="Wortman J."/>
            <person name="Nusbaum C."/>
            <person name="Birren B."/>
        </authorList>
    </citation>
    <scope>NUCLEOTIDE SEQUENCE [LARGE SCALE GENOMIC DNA]</scope>
    <source>
        <strain evidence="2">dnLKV9</strain>
    </source>
</reference>
<evidence type="ECO:0000313" key="1">
    <source>
        <dbReference type="EMBL" id="EOS03396.1"/>
    </source>
</evidence>
<dbReference type="AlphaFoldDB" id="R9HHY3"/>
<dbReference type="EMBL" id="ASSM01000003">
    <property type="protein sequence ID" value="EOS03396.1"/>
    <property type="molecule type" value="Genomic_DNA"/>
</dbReference>
<proteinExistence type="predicted"/>
<name>R9HHY3_BACT4</name>
<gene>
    <name evidence="1" type="ORF">C799_00378</name>
</gene>
<protein>
    <submittedName>
        <fullName evidence="1">Uncharacterized protein</fullName>
    </submittedName>
</protein>
<accession>R9HHY3</accession>
<evidence type="ECO:0000313" key="2">
    <source>
        <dbReference type="Proteomes" id="UP000014207"/>
    </source>
</evidence>